<sequence>MEYRYKKGDEWIFIVSIFFVICIPFINGTRENLGSNDFIKTIYGFPFDWLHIFANNGFSFLWIGFIGNILFFYLIIKILIWIYKKWLVSL</sequence>
<keyword evidence="1" id="KW-0472">Membrane</keyword>
<feature type="transmembrane region" description="Helical" evidence="1">
    <location>
        <begin position="12"/>
        <end position="29"/>
    </location>
</feature>
<protein>
    <submittedName>
        <fullName evidence="2">Uncharacterized protein</fullName>
    </submittedName>
</protein>
<keyword evidence="1" id="KW-1133">Transmembrane helix</keyword>
<reference evidence="3" key="1">
    <citation type="journal article" date="2019" name="Int. J. Syst. Evol. Microbiol.">
        <title>The Global Catalogue of Microorganisms (GCM) 10K type strain sequencing project: providing services to taxonomists for standard genome sequencing and annotation.</title>
        <authorList>
            <consortium name="The Broad Institute Genomics Platform"/>
            <consortium name="The Broad Institute Genome Sequencing Center for Infectious Disease"/>
            <person name="Wu L."/>
            <person name="Ma J."/>
        </authorList>
    </citation>
    <scope>NUCLEOTIDE SEQUENCE [LARGE SCALE GENOMIC DNA]</scope>
    <source>
        <strain evidence="3">CGMCC 4.1434</strain>
    </source>
</reference>
<organism evidence="2 3">
    <name type="scientific">Sporosarcina soli</name>
    <dbReference type="NCBI Taxonomy" id="334736"/>
    <lineage>
        <taxon>Bacteria</taxon>
        <taxon>Bacillati</taxon>
        <taxon>Bacillota</taxon>
        <taxon>Bacilli</taxon>
        <taxon>Bacillales</taxon>
        <taxon>Caryophanaceae</taxon>
        <taxon>Sporosarcina</taxon>
    </lineage>
</organism>
<feature type="transmembrane region" description="Helical" evidence="1">
    <location>
        <begin position="60"/>
        <end position="83"/>
    </location>
</feature>
<name>A0ABW0TFM4_9BACL</name>
<accession>A0ABW0TFM4</accession>
<keyword evidence="3" id="KW-1185">Reference proteome</keyword>
<comment type="caution">
    <text evidence="2">The sequence shown here is derived from an EMBL/GenBank/DDBJ whole genome shotgun (WGS) entry which is preliminary data.</text>
</comment>
<dbReference type="RefSeq" id="WP_381429501.1">
    <property type="nucleotide sequence ID" value="NZ_JBHSNO010000001.1"/>
</dbReference>
<evidence type="ECO:0000256" key="1">
    <source>
        <dbReference type="SAM" id="Phobius"/>
    </source>
</evidence>
<dbReference type="Proteomes" id="UP001596109">
    <property type="component" value="Unassembled WGS sequence"/>
</dbReference>
<gene>
    <name evidence="2" type="ORF">ACFPRA_00905</name>
</gene>
<dbReference type="EMBL" id="JBHSNO010000001">
    <property type="protein sequence ID" value="MFC5587466.1"/>
    <property type="molecule type" value="Genomic_DNA"/>
</dbReference>
<proteinExistence type="predicted"/>
<evidence type="ECO:0000313" key="3">
    <source>
        <dbReference type="Proteomes" id="UP001596109"/>
    </source>
</evidence>
<keyword evidence="1" id="KW-0812">Transmembrane</keyword>
<evidence type="ECO:0000313" key="2">
    <source>
        <dbReference type="EMBL" id="MFC5587466.1"/>
    </source>
</evidence>